<dbReference type="InterPro" id="IPR027417">
    <property type="entry name" value="P-loop_NTPase"/>
</dbReference>
<organism evidence="20 21">
    <name type="scientific">Eumeta variegata</name>
    <name type="common">Bagworm moth</name>
    <name type="synonym">Eumeta japonica</name>
    <dbReference type="NCBI Taxonomy" id="151549"/>
    <lineage>
        <taxon>Eukaryota</taxon>
        <taxon>Metazoa</taxon>
        <taxon>Ecdysozoa</taxon>
        <taxon>Arthropoda</taxon>
        <taxon>Hexapoda</taxon>
        <taxon>Insecta</taxon>
        <taxon>Pterygota</taxon>
        <taxon>Neoptera</taxon>
        <taxon>Endopterygota</taxon>
        <taxon>Lepidoptera</taxon>
        <taxon>Glossata</taxon>
        <taxon>Ditrysia</taxon>
        <taxon>Tineoidea</taxon>
        <taxon>Psychidae</taxon>
        <taxon>Oiketicinae</taxon>
        <taxon>Eumeta</taxon>
    </lineage>
</organism>
<dbReference type="FunFam" id="3.40.50.300:FF:000945">
    <property type="entry name" value="Dynein axonemal heavy chain 9"/>
    <property type="match status" value="1"/>
</dbReference>
<evidence type="ECO:0000313" key="21">
    <source>
        <dbReference type="Proteomes" id="UP000299102"/>
    </source>
</evidence>
<dbReference type="InterPro" id="IPR035699">
    <property type="entry name" value="AAA_6"/>
</dbReference>
<keyword evidence="21" id="KW-1185">Reference proteome</keyword>
<keyword evidence="6" id="KW-0547">Nucleotide-binding</keyword>
<dbReference type="InterPro" id="IPR013602">
    <property type="entry name" value="Dynein_heavy_linker"/>
</dbReference>
<dbReference type="Pfam" id="PF12780">
    <property type="entry name" value="AAA_8"/>
    <property type="match status" value="1"/>
</dbReference>
<sequence>MGTIDSWKMSPWKKIDADGMDQECKRFTKEMRQLDKDTRVWWPPPSTDTRHPRGVTSALPSYPRGEPYIALEGIIKNLITALRAVTDLQSPSVKDRHWVELMMATKKNLHSHLMTISTNISPLTNQRSLDNVIIEEIIDDFKSLDEEIIGEKDSMASRSTDTDSLQTKFHIDDDTLLGDLLALNLHKYEEEVKTIVDKSVKEAAMEKTLKELEATWKIMEFEYTIHDRTGVKLPRAGEELVEVLEDNQNQVQNMLSSKFVGYYEKEVTEWAKKLGTADAVISLWFEVQRKWQYLESIFVGSDDIRAQLPEDSKRFDTIDRNFKTLLIDIAHTPNAIQATNKPGLLDKLEELMLQLNLCEKALNDYLETKRLAYPRFYFVSSADLLDILSNGNNPSAVCRHLTKLYDNLAKLVFPKAGSKLAAEMISKENEEHVAFKPPCCDCSGKVEIWLNRVTDCMRYTLRDIFERSVKCYEDKPRDEWVFDWPAQPALVGTQIWWTTETNQAFAKLEEGYENALRDYQKKQIAQLNALIVLLLGDLTVGDRQKIMTICTIDVHSRDVVAKLIAAKVDSSNAFQWQSQLRHRWDTGLNNCYANICDAQFLYDYEYLGNTPRLVITPLTDRCYITLTQSLHLIMGGAPAGPAGTGKTETTKDLGRALGIMVYVFNCSEQMDYKSCGNIYKGLAQTGAWGCFDEFNRISVEVLSVVSVQVKSVQDAIKSKKKKFDFMGEYITLIATVGMFITMNPGYAGRTELPENLKALFRPCAMVVPDFELICEIMLVAEGFQEARLLARKFITLYMLCRELLSKQDHYDWGLRAIKSVLVVAGSLKRGDRLRPEDQVLMRALRDFNIPKIVTDDRPVFMGLIGDLFPALDVPRKRDLDFEKSLIDAAVSMRLQPEPGFILKMVQLVELFAVRHSVFIDGFAGTGKSMVWQCLNKTYQMLKQKPYYNDLDPKAVTNDELFGIINPATREWKDGLFSNIMRDMANMTGDGPKWIVLDGDIDPMWIESLNTLMDDNKVLTLASNERIALTKSMRLLFEISNLRTATPATVSRAGILYINPQDLGWNPFVASWIDTSRDDESEKAMLTILFDKYVPSLLESCKKHKRITPLTELQQIQLTCYLLECFLNKTLLPSDCPKEWYEIYFVFCCLWGFGSALFQDQIVDWRNEFSKWFLNEFKAVKFPGTGNIFSFFIDPRDQEVFTLSCLVSTSETTRVRFFMDLLIAKEKPIMLVGSAGSGKTVSVAAKLNSLSDSYAVTNVPFNFYTTSARQQQSHGDLMRDHTTEFSEMMQKVLEKPLEKKSGRNFGPPGSKFMIYFIDDMNMPEVDTYGTVQPHTLVRQFMDYRHWYDRQKLSLKDISNCMFLACMNPTSGSFTIDSRLQRHFCTFAVSFPALEVCFHIYKQILSQHLVNPLNKFGPLVVRYTDILVNTALNLHNKLSSTFLPTAIKFHYLFNLRDLSNIFQGMLFTTGDAIKTHSDLVRLWSHEATRVYADKLVDAEDSDAFNKLVSDVIKKSCEDIDENAVFEKPLIYCHFAEGIGDPKYFPIREWPQIKKLLDESLSGYNDLVATMNLVLFEDAMYHICRINRILEAPRGNALLVGVGGSGKQSLSRLAAFISSLEVFQIQLRKGYGIPDLKVDLAGLYIKAGLKNIGNMFLMTDAQVAEERFLVLINDLLASGEIPELLADDEIENVINGVRAETKASGVPDTRENCWKFFINRVRTMLKVVLCFSPVGATLRVRARKFPSIVNCTAINWFHEWPREALRSVSLRFISEIEFLPREMLDAVATFMSHVHQSVNAMSAVYFQNERRYNYTTPKTFLEQIAMYTKLLTEKARDLKMMVIRLENGLEKLADCSANVAILKVTLAEQEQILKVKNKAAEELIEVVGAESEKVSKEKAFAAEEEKKVKVIEEDVTIKAKICADDLAKAEPALIAAQEALNTLNKNNLTELKSFGSPPDAVVNVTAAVLVLFAKRGKIPKDRSWKACKVRV</sequence>
<evidence type="ECO:0000256" key="5">
    <source>
        <dbReference type="ARBA" id="ARBA00022737"/>
    </source>
</evidence>
<dbReference type="Gene3D" id="1.20.920.30">
    <property type="match status" value="1"/>
</dbReference>
<keyword evidence="4" id="KW-0493">Microtubule</keyword>
<evidence type="ECO:0000256" key="6">
    <source>
        <dbReference type="ARBA" id="ARBA00022741"/>
    </source>
</evidence>
<keyword evidence="5" id="KW-0677">Repeat</keyword>
<keyword evidence="13" id="KW-0966">Cell projection</keyword>
<feature type="domain" description="Dynein heavy chain linker" evidence="14">
    <location>
        <begin position="169"/>
        <end position="467"/>
    </location>
</feature>
<evidence type="ECO:0000256" key="3">
    <source>
        <dbReference type="ARBA" id="ARBA00022490"/>
    </source>
</evidence>
<keyword evidence="12" id="KW-0206">Cytoskeleton</keyword>
<dbReference type="InterPro" id="IPR042222">
    <property type="entry name" value="Dynein_2_N"/>
</dbReference>
<dbReference type="InterPro" id="IPR024743">
    <property type="entry name" value="Dynein_HC_stalk"/>
</dbReference>
<dbReference type="FunFam" id="1.20.58.1120:FF:000002">
    <property type="entry name" value="Dynein heavy chain 9, axonemal"/>
    <property type="match status" value="1"/>
</dbReference>
<dbReference type="OrthoDB" id="447173at2759"/>
<dbReference type="Gene3D" id="1.10.8.710">
    <property type="match status" value="1"/>
</dbReference>
<evidence type="ECO:0000256" key="2">
    <source>
        <dbReference type="ARBA" id="ARBA00008887"/>
    </source>
</evidence>
<evidence type="ECO:0000313" key="20">
    <source>
        <dbReference type="EMBL" id="GBP61179.1"/>
    </source>
</evidence>
<dbReference type="GO" id="GO:0007018">
    <property type="term" value="P:microtubule-based movement"/>
    <property type="evidence" value="ECO:0007669"/>
    <property type="project" value="InterPro"/>
</dbReference>
<dbReference type="STRING" id="151549.A0A4C1XFV5"/>
<dbReference type="GO" id="GO:0051959">
    <property type="term" value="F:dynein light intermediate chain binding"/>
    <property type="evidence" value="ECO:0007669"/>
    <property type="project" value="InterPro"/>
</dbReference>
<feature type="domain" description="Dynein heavy chain 3 AAA+ lid" evidence="19">
    <location>
        <begin position="1425"/>
        <end position="1521"/>
    </location>
</feature>
<dbReference type="GO" id="GO:0005874">
    <property type="term" value="C:microtubule"/>
    <property type="evidence" value="ECO:0007669"/>
    <property type="project" value="UniProtKB-KW"/>
</dbReference>
<accession>A0A4C1XFV5</accession>
<dbReference type="InterPro" id="IPR041589">
    <property type="entry name" value="DNAH3_AAA_lid_1"/>
</dbReference>
<feature type="domain" description="Dynein heavy chain AAA 5 extension" evidence="18">
    <location>
        <begin position="1087"/>
        <end position="1197"/>
    </location>
</feature>
<evidence type="ECO:0000259" key="15">
    <source>
        <dbReference type="Pfam" id="PF12774"/>
    </source>
</evidence>
<dbReference type="GO" id="GO:0005930">
    <property type="term" value="C:axoneme"/>
    <property type="evidence" value="ECO:0007669"/>
    <property type="project" value="UniProtKB-SubCell"/>
</dbReference>
<dbReference type="GO" id="GO:0045505">
    <property type="term" value="F:dynein intermediate chain binding"/>
    <property type="evidence" value="ECO:0007669"/>
    <property type="project" value="InterPro"/>
</dbReference>
<evidence type="ECO:0000256" key="7">
    <source>
        <dbReference type="ARBA" id="ARBA00022840"/>
    </source>
</evidence>
<dbReference type="EMBL" id="BGZK01000806">
    <property type="protein sequence ID" value="GBP61179.1"/>
    <property type="molecule type" value="Genomic_DNA"/>
</dbReference>
<evidence type="ECO:0000256" key="10">
    <source>
        <dbReference type="ARBA" id="ARBA00023069"/>
    </source>
</evidence>
<dbReference type="Pfam" id="PF17852">
    <property type="entry name" value="Dynein_AAA_lid"/>
    <property type="match status" value="1"/>
</dbReference>
<keyword evidence="9" id="KW-0175">Coiled coil</keyword>
<feature type="domain" description="Dynein heavy chain hydrolytic ATP-binding dynein motor region" evidence="15">
    <location>
        <begin position="602"/>
        <end position="928"/>
    </location>
</feature>
<evidence type="ECO:0000259" key="14">
    <source>
        <dbReference type="Pfam" id="PF08393"/>
    </source>
</evidence>
<dbReference type="SUPFAM" id="SSF52540">
    <property type="entry name" value="P-loop containing nucleoside triphosphate hydrolases"/>
    <property type="match status" value="4"/>
</dbReference>
<evidence type="ECO:0000256" key="9">
    <source>
        <dbReference type="ARBA" id="ARBA00023054"/>
    </source>
</evidence>
<dbReference type="InterPro" id="IPR041466">
    <property type="entry name" value="Dynein_AAA5_ext"/>
</dbReference>
<protein>
    <submittedName>
        <fullName evidence="20">Dynein beta chain, ciliary</fullName>
    </submittedName>
</protein>
<comment type="caution">
    <text evidence="20">The sequence shown here is derived from an EMBL/GenBank/DDBJ whole genome shotgun (WGS) entry which is preliminary data.</text>
</comment>
<keyword evidence="10" id="KW-0969">Cilium</keyword>
<reference evidence="20 21" key="1">
    <citation type="journal article" date="2019" name="Commun. Biol.">
        <title>The bagworm genome reveals a unique fibroin gene that provides high tensile strength.</title>
        <authorList>
            <person name="Kono N."/>
            <person name="Nakamura H."/>
            <person name="Ohtoshi R."/>
            <person name="Tomita M."/>
            <person name="Numata K."/>
            <person name="Arakawa K."/>
        </authorList>
    </citation>
    <scope>NUCLEOTIDE SEQUENCE [LARGE SCALE GENOMIC DNA]</scope>
</reference>
<evidence type="ECO:0000259" key="17">
    <source>
        <dbReference type="Pfam" id="PF12780"/>
    </source>
</evidence>
<dbReference type="FunFam" id="1.10.8.710:FF:000002">
    <property type="entry name" value="dynein heavy chain 17, axonemal"/>
    <property type="match status" value="1"/>
</dbReference>
<evidence type="ECO:0000256" key="8">
    <source>
        <dbReference type="ARBA" id="ARBA00023017"/>
    </source>
</evidence>
<dbReference type="FunFam" id="1.20.920.30:FF:000003">
    <property type="entry name" value="Dynein axonemal heavy chain 17"/>
    <property type="match status" value="1"/>
</dbReference>
<feature type="domain" description="Dynein heavy chain coiled coil stalk" evidence="16">
    <location>
        <begin position="1841"/>
        <end position="1987"/>
    </location>
</feature>
<evidence type="ECO:0000256" key="1">
    <source>
        <dbReference type="ARBA" id="ARBA00004430"/>
    </source>
</evidence>
<dbReference type="PANTHER" id="PTHR45703">
    <property type="entry name" value="DYNEIN HEAVY CHAIN"/>
    <property type="match status" value="1"/>
</dbReference>
<dbReference type="Proteomes" id="UP000299102">
    <property type="component" value="Unassembled WGS sequence"/>
</dbReference>
<dbReference type="FunFam" id="3.20.180.20:FF:000001">
    <property type="entry name" value="Dynein axonemal heavy chain 5"/>
    <property type="match status" value="1"/>
</dbReference>
<evidence type="ECO:0000259" key="19">
    <source>
        <dbReference type="Pfam" id="PF17857"/>
    </source>
</evidence>
<evidence type="ECO:0000259" key="16">
    <source>
        <dbReference type="Pfam" id="PF12777"/>
    </source>
</evidence>
<dbReference type="Pfam" id="PF12777">
    <property type="entry name" value="MT"/>
    <property type="match status" value="1"/>
</dbReference>
<gene>
    <name evidence="20" type="ORF">EVAR_28388_1</name>
</gene>
<evidence type="ECO:0000256" key="11">
    <source>
        <dbReference type="ARBA" id="ARBA00023175"/>
    </source>
</evidence>
<evidence type="ECO:0000256" key="13">
    <source>
        <dbReference type="ARBA" id="ARBA00023273"/>
    </source>
</evidence>
<dbReference type="InterPro" id="IPR042228">
    <property type="entry name" value="Dynein_linker_3"/>
</dbReference>
<feature type="domain" description="Dynein heavy chain linker" evidence="14">
    <location>
        <begin position="3"/>
        <end position="115"/>
    </location>
</feature>
<dbReference type="Gene3D" id="1.20.920.20">
    <property type="match status" value="1"/>
</dbReference>
<dbReference type="Pfam" id="PF12775">
    <property type="entry name" value="AAA_7"/>
    <property type="match status" value="2"/>
</dbReference>
<dbReference type="GO" id="GO:0030286">
    <property type="term" value="C:dynein complex"/>
    <property type="evidence" value="ECO:0007669"/>
    <property type="project" value="UniProtKB-KW"/>
</dbReference>
<comment type="subcellular location">
    <subcellularLocation>
        <location evidence="1">Cytoplasm</location>
        <location evidence="1">Cytoskeleton</location>
        <location evidence="1">Cilium axoneme</location>
    </subcellularLocation>
</comment>
<dbReference type="GO" id="GO:0005524">
    <property type="term" value="F:ATP binding"/>
    <property type="evidence" value="ECO:0007669"/>
    <property type="project" value="UniProtKB-KW"/>
</dbReference>
<keyword evidence="11" id="KW-0505">Motor protein</keyword>
<keyword evidence="7" id="KW-0067">ATP-binding</keyword>
<dbReference type="Gene3D" id="1.20.140.100">
    <property type="entry name" value="Dynein heavy chain, N-terminal domain 2"/>
    <property type="match status" value="1"/>
</dbReference>
<dbReference type="FunFam" id="3.40.50.300:FF:000219">
    <property type="entry name" value="Dynein axonemal heavy chain 17"/>
    <property type="match status" value="1"/>
</dbReference>
<dbReference type="InterPro" id="IPR043157">
    <property type="entry name" value="Dynein_AAA1S"/>
</dbReference>
<dbReference type="PANTHER" id="PTHR45703:SF8">
    <property type="entry name" value="DYNEINS HEAVY CHAIN"/>
    <property type="match status" value="1"/>
</dbReference>
<dbReference type="Gene3D" id="1.10.287.2620">
    <property type="match status" value="1"/>
</dbReference>
<dbReference type="InterPro" id="IPR024317">
    <property type="entry name" value="Dynein_heavy_chain_D4_dom"/>
</dbReference>
<evidence type="ECO:0000256" key="4">
    <source>
        <dbReference type="ARBA" id="ARBA00022701"/>
    </source>
</evidence>
<feature type="domain" description="Dynein heavy chain AAA module D4" evidence="17">
    <location>
        <begin position="1568"/>
        <end position="1827"/>
    </location>
</feature>
<keyword evidence="3" id="KW-0963">Cytoplasm</keyword>
<keyword evidence="8" id="KW-0243">Dynein</keyword>
<dbReference type="Gene3D" id="3.20.180.20">
    <property type="entry name" value="Dynein heavy chain, N-terminal domain 2"/>
    <property type="match status" value="1"/>
</dbReference>
<dbReference type="Pfam" id="PF12774">
    <property type="entry name" value="AAA_6"/>
    <property type="match status" value="1"/>
</dbReference>
<dbReference type="Gene3D" id="1.20.58.1120">
    <property type="match status" value="1"/>
</dbReference>
<comment type="similarity">
    <text evidence="2">Belongs to the dynein heavy chain family.</text>
</comment>
<evidence type="ECO:0000256" key="12">
    <source>
        <dbReference type="ARBA" id="ARBA00023212"/>
    </source>
</evidence>
<name>A0A4C1XFV5_EUMVA</name>
<evidence type="ECO:0000259" key="18">
    <source>
        <dbReference type="Pfam" id="PF17852"/>
    </source>
</evidence>
<dbReference type="InterPro" id="IPR026983">
    <property type="entry name" value="DHC"/>
</dbReference>
<dbReference type="Pfam" id="PF17857">
    <property type="entry name" value="AAA_lid_1"/>
    <property type="match status" value="1"/>
</dbReference>
<dbReference type="Gene3D" id="3.40.50.300">
    <property type="entry name" value="P-loop containing nucleotide triphosphate hydrolases"/>
    <property type="match status" value="3"/>
</dbReference>
<proteinExistence type="inferred from homology"/>
<dbReference type="Pfam" id="PF08393">
    <property type="entry name" value="DHC_N2"/>
    <property type="match status" value="2"/>
</dbReference>
<dbReference type="FunFam" id="3.40.50.300:FF:002141">
    <property type="entry name" value="Dynein heavy chain"/>
    <property type="match status" value="1"/>
</dbReference>
<dbReference type="FunFam" id="1.20.140.100:FF:000001">
    <property type="entry name" value="dynein heavy chain 17, axonemal"/>
    <property type="match status" value="1"/>
</dbReference>